<evidence type="ECO:0000313" key="3">
    <source>
        <dbReference type="EMBL" id="OIN58629.1"/>
    </source>
</evidence>
<dbReference type="Gene3D" id="2.60.120.1440">
    <property type="match status" value="1"/>
</dbReference>
<dbReference type="GO" id="GO:0016989">
    <property type="term" value="F:sigma factor antagonist activity"/>
    <property type="evidence" value="ECO:0007669"/>
    <property type="project" value="TreeGrafter"/>
</dbReference>
<dbReference type="Pfam" id="PF16344">
    <property type="entry name" value="FecR_C"/>
    <property type="match status" value="1"/>
</dbReference>
<dbReference type="OrthoDB" id="1493027at2"/>
<proteinExistence type="predicted"/>
<dbReference type="EMBL" id="MORL01000006">
    <property type="protein sequence ID" value="OIN58629.1"/>
    <property type="molecule type" value="Genomic_DNA"/>
</dbReference>
<evidence type="ECO:0000313" key="4">
    <source>
        <dbReference type="Proteomes" id="UP000181790"/>
    </source>
</evidence>
<dbReference type="Proteomes" id="UP000181790">
    <property type="component" value="Unassembled WGS sequence"/>
</dbReference>
<accession>A0A1S2VIR0</accession>
<evidence type="ECO:0000259" key="1">
    <source>
        <dbReference type="Pfam" id="PF04773"/>
    </source>
</evidence>
<name>A0A1S2VIR0_9BACT</name>
<keyword evidence="4" id="KW-1185">Reference proteome</keyword>
<dbReference type="PANTHER" id="PTHR30273:SF2">
    <property type="entry name" value="PROTEIN FECR"/>
    <property type="match status" value="1"/>
</dbReference>
<dbReference type="PANTHER" id="PTHR30273">
    <property type="entry name" value="PERIPLASMIC SIGNAL SENSOR AND SIGMA FACTOR ACTIVATOR FECR-RELATED"/>
    <property type="match status" value="1"/>
</dbReference>
<dbReference type="RefSeq" id="WP_071503736.1">
    <property type="nucleotide sequence ID" value="NZ_MORL01000006.1"/>
</dbReference>
<dbReference type="InterPro" id="IPR032508">
    <property type="entry name" value="FecR_C"/>
</dbReference>
<comment type="caution">
    <text evidence="3">The sequence shown here is derived from an EMBL/GenBank/DDBJ whole genome shotgun (WGS) entry which is preliminary data.</text>
</comment>
<dbReference type="Pfam" id="PF04773">
    <property type="entry name" value="FecR"/>
    <property type="match status" value="1"/>
</dbReference>
<feature type="domain" description="Protein FecR C-terminal" evidence="2">
    <location>
        <begin position="290"/>
        <end position="351"/>
    </location>
</feature>
<protein>
    <recommendedName>
        <fullName evidence="5">Iron dicitrate transport regulator FecR</fullName>
    </recommendedName>
</protein>
<dbReference type="AlphaFoldDB" id="A0A1S2VIR0"/>
<dbReference type="Gene3D" id="3.55.50.30">
    <property type="match status" value="1"/>
</dbReference>
<dbReference type="InterPro" id="IPR006860">
    <property type="entry name" value="FecR"/>
</dbReference>
<evidence type="ECO:0000259" key="2">
    <source>
        <dbReference type="Pfam" id="PF16344"/>
    </source>
</evidence>
<feature type="domain" description="FecR protein" evidence="1">
    <location>
        <begin position="150"/>
        <end position="235"/>
    </location>
</feature>
<reference evidence="3 4" key="1">
    <citation type="submission" date="2016-10" db="EMBL/GenBank/DDBJ databases">
        <title>Arsenicibacter rosenii gen. nov., sp. nov., an efficient arsenic-methylating bacterium isolated from an arsenic-contaminated paddy soil.</title>
        <authorList>
            <person name="Huang K."/>
        </authorList>
    </citation>
    <scope>NUCLEOTIDE SEQUENCE [LARGE SCALE GENOMIC DNA]</scope>
    <source>
        <strain evidence="3 4">SM-1</strain>
    </source>
</reference>
<sequence>MTPQELIDNKSFRRWVFNPVGDAAEADRIYWENLLAEHPEYQANAELARQFLLSARGDLPALSDQLVSGHIRKLMERVETEREPIYETPVVPLSRRPWRWMAIAASVTVLLLAGVWTKRGWMTPDSGYEALKEHAPTPLTEVANSGTAPRLVRLPDGSLVKLQQGARISFPATFDAGQREVYLSGTAFFEVVKNPAQPFLVYANQLTTRVVGTSFTIYAPERGPTTRVVVRTGKVAVYPVQPAKTATPPATHTVMLTANQQATYREGAPEAEKANVDARVTITPEALASRFTFRRTPLPAVFETIEQVYGIKLLYNAGDFTHCTLTTRLENESLFEKLDVITASTGATYDLTPDGSIRILPGQGCQ</sequence>
<dbReference type="InterPro" id="IPR012373">
    <property type="entry name" value="Ferrdict_sens_TM"/>
</dbReference>
<gene>
    <name evidence="3" type="ORF">BLX24_13760</name>
</gene>
<dbReference type="PIRSF" id="PIRSF018266">
    <property type="entry name" value="FecR"/>
    <property type="match status" value="1"/>
</dbReference>
<evidence type="ECO:0008006" key="5">
    <source>
        <dbReference type="Google" id="ProtNLM"/>
    </source>
</evidence>
<organism evidence="3 4">
    <name type="scientific">Arsenicibacter rosenii</name>
    <dbReference type="NCBI Taxonomy" id="1750698"/>
    <lineage>
        <taxon>Bacteria</taxon>
        <taxon>Pseudomonadati</taxon>
        <taxon>Bacteroidota</taxon>
        <taxon>Cytophagia</taxon>
        <taxon>Cytophagales</taxon>
        <taxon>Spirosomataceae</taxon>
        <taxon>Arsenicibacter</taxon>
    </lineage>
</organism>